<comment type="similarity">
    <text evidence="1">Belongs to the glycosyl hydrolase 3 family.</text>
</comment>
<dbReference type="Pfam" id="PF00933">
    <property type="entry name" value="Glyco_hydro_3"/>
    <property type="match status" value="1"/>
</dbReference>
<dbReference type="Pfam" id="PF01915">
    <property type="entry name" value="Glyco_hydro_3_C"/>
    <property type="match status" value="1"/>
</dbReference>
<feature type="domain" description="Glycoside hydrolase family 3 N-terminal" evidence="4">
    <location>
        <begin position="8"/>
        <end position="349"/>
    </location>
</feature>
<dbReference type="PANTHER" id="PTHR30480">
    <property type="entry name" value="BETA-HEXOSAMINIDASE-RELATED"/>
    <property type="match status" value="1"/>
</dbReference>
<dbReference type="EMBL" id="VDMD01000006">
    <property type="protein sequence ID" value="TRM64972.1"/>
    <property type="molecule type" value="Genomic_DNA"/>
</dbReference>
<dbReference type="Gene3D" id="3.20.20.300">
    <property type="entry name" value="Glycoside hydrolase, family 3, N-terminal domain"/>
    <property type="match status" value="1"/>
</dbReference>
<dbReference type="GO" id="GO:0005975">
    <property type="term" value="P:carbohydrate metabolic process"/>
    <property type="evidence" value="ECO:0007669"/>
    <property type="project" value="InterPro"/>
</dbReference>
<dbReference type="InterPro" id="IPR036881">
    <property type="entry name" value="Glyco_hydro_3_C_sf"/>
</dbReference>
<evidence type="ECO:0000256" key="2">
    <source>
        <dbReference type="ARBA" id="ARBA00022801"/>
    </source>
</evidence>
<keyword evidence="2 6" id="KW-0378">Hydrolase</keyword>
<gene>
    <name evidence="6" type="ORF">BD626DRAFT_400335</name>
</gene>
<feature type="domain" description="Glycoside hydrolase family 3 C-terminal" evidence="5">
    <location>
        <begin position="394"/>
        <end position="572"/>
    </location>
</feature>
<dbReference type="InterPro" id="IPR017853">
    <property type="entry name" value="GH"/>
</dbReference>
<organism evidence="6 7">
    <name type="scientific">Schizophyllum amplum</name>
    <dbReference type="NCBI Taxonomy" id="97359"/>
    <lineage>
        <taxon>Eukaryota</taxon>
        <taxon>Fungi</taxon>
        <taxon>Dikarya</taxon>
        <taxon>Basidiomycota</taxon>
        <taxon>Agaricomycotina</taxon>
        <taxon>Agaricomycetes</taxon>
        <taxon>Agaricomycetidae</taxon>
        <taxon>Agaricales</taxon>
        <taxon>Schizophyllaceae</taxon>
        <taxon>Schizophyllum</taxon>
    </lineage>
</organism>
<accession>A0A550CJJ4</accession>
<dbReference type="InterPro" id="IPR002772">
    <property type="entry name" value="Glyco_hydro_3_C"/>
</dbReference>
<evidence type="ECO:0000313" key="7">
    <source>
        <dbReference type="Proteomes" id="UP000320762"/>
    </source>
</evidence>
<proteinExistence type="inferred from homology"/>
<dbReference type="InterPro" id="IPR036962">
    <property type="entry name" value="Glyco_hydro_3_N_sf"/>
</dbReference>
<dbReference type="SUPFAM" id="SSF52279">
    <property type="entry name" value="Beta-D-glucan exohydrolase, C-terminal domain"/>
    <property type="match status" value="1"/>
</dbReference>
<dbReference type="Gene3D" id="3.40.50.1700">
    <property type="entry name" value="Glycoside hydrolase family 3 C-terminal domain"/>
    <property type="match status" value="1"/>
</dbReference>
<protein>
    <submittedName>
        <fullName evidence="6">Glycoside hydrolase</fullName>
    </submittedName>
</protein>
<dbReference type="AlphaFoldDB" id="A0A550CJJ4"/>
<evidence type="ECO:0000256" key="1">
    <source>
        <dbReference type="ARBA" id="ARBA00005336"/>
    </source>
</evidence>
<evidence type="ECO:0000259" key="5">
    <source>
        <dbReference type="Pfam" id="PF01915"/>
    </source>
</evidence>
<dbReference type="Proteomes" id="UP000320762">
    <property type="component" value="Unassembled WGS sequence"/>
</dbReference>
<keyword evidence="3" id="KW-0326">Glycosidase</keyword>
<dbReference type="OrthoDB" id="4215304at2759"/>
<comment type="caution">
    <text evidence="6">The sequence shown here is derived from an EMBL/GenBank/DDBJ whole genome shotgun (WGS) entry which is preliminary data.</text>
</comment>
<name>A0A550CJJ4_9AGAR</name>
<reference evidence="6 7" key="1">
    <citation type="journal article" date="2019" name="New Phytol.">
        <title>Comparative genomics reveals unique wood-decay strategies and fruiting body development in the Schizophyllaceae.</title>
        <authorList>
            <person name="Almasi E."/>
            <person name="Sahu N."/>
            <person name="Krizsan K."/>
            <person name="Balint B."/>
            <person name="Kovacs G.M."/>
            <person name="Kiss B."/>
            <person name="Cseklye J."/>
            <person name="Drula E."/>
            <person name="Henrissat B."/>
            <person name="Nagy I."/>
            <person name="Chovatia M."/>
            <person name="Adam C."/>
            <person name="LaButti K."/>
            <person name="Lipzen A."/>
            <person name="Riley R."/>
            <person name="Grigoriev I.V."/>
            <person name="Nagy L.G."/>
        </authorList>
    </citation>
    <scope>NUCLEOTIDE SEQUENCE [LARGE SCALE GENOMIC DNA]</scope>
    <source>
        <strain evidence="6 7">NL-1724</strain>
    </source>
</reference>
<dbReference type="GO" id="GO:0004553">
    <property type="term" value="F:hydrolase activity, hydrolyzing O-glycosyl compounds"/>
    <property type="evidence" value="ECO:0007669"/>
    <property type="project" value="InterPro"/>
</dbReference>
<dbReference type="PANTHER" id="PTHR30480:SF16">
    <property type="entry name" value="GLYCOSIDE HYDROLASE FAMILY 3 DOMAIN PROTEIN"/>
    <property type="match status" value="1"/>
</dbReference>
<dbReference type="InterPro" id="IPR001764">
    <property type="entry name" value="Glyco_hydro_3_N"/>
</dbReference>
<dbReference type="SUPFAM" id="SSF51445">
    <property type="entry name" value="(Trans)glycosidases"/>
    <property type="match status" value="1"/>
</dbReference>
<dbReference type="PRINTS" id="PR00133">
    <property type="entry name" value="GLHYDRLASE3"/>
</dbReference>
<dbReference type="InterPro" id="IPR050226">
    <property type="entry name" value="NagZ_Beta-hexosaminidase"/>
</dbReference>
<dbReference type="GO" id="GO:0009254">
    <property type="term" value="P:peptidoglycan turnover"/>
    <property type="evidence" value="ECO:0007669"/>
    <property type="project" value="TreeGrafter"/>
</dbReference>
<evidence type="ECO:0000313" key="6">
    <source>
        <dbReference type="EMBL" id="TRM64972.1"/>
    </source>
</evidence>
<sequence length="575" mass="61475">MVLSDDVKREIGQLFILGFHGQEVSDDIRMLIKDYHLGHIILMKRNVKDAAQTKALLNELQQIAKDAGHATPLMIGTDQENGLVSAFSLPNAGTQFPGAMALAAAGSTELAYQTSHAIAQELKYVGIQWAFGPVADVNSDPRNPVIGVRSFGDDPATVGKYVRAMTDAYEAAGVAASAKHFPGHGDTNVDSHLGLPRIEKTLDDLRALELVPFQAAIAEKGTASIMTGHMALPKIIGDDSPSSLSRAITTDLLRKEMGYEGVVVTDCLEMDAVAKMLYDKEAAAAMEADGHDGRGVEVGSVRALQAGADVVMICHTIKWQRGAIEAVYRAVEDGSLSLDTLKKSGKRVADMKARFVGSWDDLRVREQFDEGAWGAMKAAHKTLSAEAYERVVALVKDTGVLPLKPDGKIVLFTPELDSLNKAVDDAEGVLRGPNGAVRNTVGASFTSMKTAIAAHAKSVAHVVCEKPKEGQGRPKTDDIEGAAAVVFALRNADRAEWQLDYLRSVLEAARSRGVPVVLLSSCAPYDIMGAQDVLDAADAYLASFEYTREALEAAVRVIFGEIEATGKVPVKVGQV</sequence>
<evidence type="ECO:0000256" key="3">
    <source>
        <dbReference type="ARBA" id="ARBA00023295"/>
    </source>
</evidence>
<evidence type="ECO:0000259" key="4">
    <source>
        <dbReference type="Pfam" id="PF00933"/>
    </source>
</evidence>
<keyword evidence="7" id="KW-1185">Reference proteome</keyword>
<dbReference type="STRING" id="97359.A0A550CJJ4"/>